<evidence type="ECO:0000256" key="8">
    <source>
        <dbReference type="SAM" id="Phobius"/>
    </source>
</evidence>
<keyword evidence="2 10" id="KW-0723">Serine/threonine-protein kinase</keyword>
<evidence type="ECO:0000256" key="6">
    <source>
        <dbReference type="ARBA" id="ARBA00022840"/>
    </source>
</evidence>
<dbReference type="InterPro" id="IPR000719">
    <property type="entry name" value="Prot_kinase_dom"/>
</dbReference>
<dbReference type="GO" id="GO:0004674">
    <property type="term" value="F:protein serine/threonine kinase activity"/>
    <property type="evidence" value="ECO:0007669"/>
    <property type="project" value="UniProtKB-KW"/>
</dbReference>
<reference evidence="10" key="1">
    <citation type="submission" date="2021-04" db="EMBL/GenBank/DDBJ databases">
        <title>Genome based classification of Actinospica acidithermotolerans sp. nov., an actinobacterium isolated from an Indonesian hot spring.</title>
        <authorList>
            <person name="Kusuma A.B."/>
            <person name="Putra K.E."/>
            <person name="Nafisah S."/>
            <person name="Loh J."/>
            <person name="Nouioui I."/>
            <person name="Goodfellow M."/>
        </authorList>
    </citation>
    <scope>NUCLEOTIDE SEQUENCE</scope>
    <source>
        <strain evidence="10">MGRD01-02</strain>
    </source>
</reference>
<dbReference type="PROSITE" id="PS00108">
    <property type="entry name" value="PROTEIN_KINASE_ST"/>
    <property type="match status" value="1"/>
</dbReference>
<evidence type="ECO:0000256" key="5">
    <source>
        <dbReference type="ARBA" id="ARBA00022777"/>
    </source>
</evidence>
<protein>
    <recommendedName>
        <fullName evidence="1">non-specific serine/threonine protein kinase</fullName>
        <ecNumber evidence="1">2.7.11.1</ecNumber>
    </recommendedName>
</protein>
<dbReference type="InterPro" id="IPR011009">
    <property type="entry name" value="Kinase-like_dom_sf"/>
</dbReference>
<evidence type="ECO:0000313" key="10">
    <source>
        <dbReference type="EMBL" id="MBR7829917.1"/>
    </source>
</evidence>
<evidence type="ECO:0000313" key="11">
    <source>
        <dbReference type="Proteomes" id="UP000676325"/>
    </source>
</evidence>
<feature type="transmembrane region" description="Helical" evidence="8">
    <location>
        <begin position="482"/>
        <end position="503"/>
    </location>
</feature>
<sequence length="550" mass="57872">MVSDRMIGGRYRLLGVLAAGGFGEVWRARDERLHVDVAIKRIKIDPDAGSAERAKLVARAEQEARNAAALRNEPNVVAVHDVVTEDGLPWVVMRLVDGRSAAQELARHGRIEPTRAAEIALGVLKALKAAHAAGIVHRDVKPANIMLAADGQVLLADFGIAKRRADTALTSTGMLIGSLEYMAPERFGADPNANGAAGDLFSVGATLFEMVEGSSPFRRDSVMATMAAVAFEPHPPLRNAGPLTPLIESLLAKNPADRPSIDKAIALLTAPPPRPRPAPARTPPRAANMHSTGTSTWSTETVNATNAKAMTAAKATDAAKATNAKATYAAKATNAAKAPDAAKATNVPSAGKAPQPANTKNSAATGPAAKKQSAQSALSITNVPAYLALMAVAIAAYVCGNFFPAMSERWMDKSTGTEVGSVIESFDLLHPWTRQEPVGGTAVSDWSAVAVLGIGTAVLLVLALLLPLWNVETQDERGYARLTYVVGWAWLSVVAVITVIGPLPTDVFKVTDSNNSSLYLHSVILPGGWLMLLANAVVARAWSTNRGRSK</sequence>
<proteinExistence type="predicted"/>
<dbReference type="EMBL" id="JAGSOH010000106">
    <property type="protein sequence ID" value="MBR7829917.1"/>
    <property type="molecule type" value="Genomic_DNA"/>
</dbReference>
<evidence type="ECO:0000256" key="4">
    <source>
        <dbReference type="ARBA" id="ARBA00022741"/>
    </source>
</evidence>
<feature type="domain" description="Protein kinase" evidence="9">
    <location>
        <begin position="11"/>
        <end position="270"/>
    </location>
</feature>
<evidence type="ECO:0000256" key="2">
    <source>
        <dbReference type="ARBA" id="ARBA00022527"/>
    </source>
</evidence>
<dbReference type="PANTHER" id="PTHR43289:SF6">
    <property type="entry name" value="SERINE_THREONINE-PROTEIN KINASE NEKL-3"/>
    <property type="match status" value="1"/>
</dbReference>
<feature type="compositionally biased region" description="Pro residues" evidence="7">
    <location>
        <begin position="270"/>
        <end position="282"/>
    </location>
</feature>
<dbReference type="InterPro" id="IPR008271">
    <property type="entry name" value="Ser/Thr_kinase_AS"/>
</dbReference>
<dbReference type="Gene3D" id="3.30.200.20">
    <property type="entry name" value="Phosphorylase Kinase, domain 1"/>
    <property type="match status" value="1"/>
</dbReference>
<keyword evidence="4" id="KW-0547">Nucleotide-binding</keyword>
<dbReference type="CDD" id="cd14014">
    <property type="entry name" value="STKc_PknB_like"/>
    <property type="match status" value="1"/>
</dbReference>
<dbReference type="Proteomes" id="UP000676325">
    <property type="component" value="Unassembled WGS sequence"/>
</dbReference>
<evidence type="ECO:0000256" key="3">
    <source>
        <dbReference type="ARBA" id="ARBA00022679"/>
    </source>
</evidence>
<dbReference type="SMART" id="SM00220">
    <property type="entry name" value="S_TKc"/>
    <property type="match status" value="1"/>
</dbReference>
<dbReference type="SUPFAM" id="SSF56112">
    <property type="entry name" value="Protein kinase-like (PK-like)"/>
    <property type="match status" value="1"/>
</dbReference>
<dbReference type="PROSITE" id="PS50011">
    <property type="entry name" value="PROTEIN_KINASE_DOM"/>
    <property type="match status" value="1"/>
</dbReference>
<organism evidence="10 11">
    <name type="scientific">Actinospica acidithermotolerans</name>
    <dbReference type="NCBI Taxonomy" id="2828514"/>
    <lineage>
        <taxon>Bacteria</taxon>
        <taxon>Bacillati</taxon>
        <taxon>Actinomycetota</taxon>
        <taxon>Actinomycetes</taxon>
        <taxon>Catenulisporales</taxon>
        <taxon>Actinospicaceae</taxon>
        <taxon>Actinospica</taxon>
    </lineage>
</organism>
<dbReference type="Pfam" id="PF00069">
    <property type="entry name" value="Pkinase"/>
    <property type="match status" value="1"/>
</dbReference>
<feature type="region of interest" description="Disordered" evidence="7">
    <location>
        <begin position="267"/>
        <end position="300"/>
    </location>
</feature>
<keyword evidence="11" id="KW-1185">Reference proteome</keyword>
<keyword evidence="8" id="KW-0472">Membrane</keyword>
<feature type="transmembrane region" description="Helical" evidence="8">
    <location>
        <begin position="523"/>
        <end position="542"/>
    </location>
</feature>
<dbReference type="EC" id="2.7.11.1" evidence="1"/>
<keyword evidence="5 10" id="KW-0418">Kinase</keyword>
<feature type="compositionally biased region" description="Low complexity" evidence="7">
    <location>
        <begin position="333"/>
        <end position="346"/>
    </location>
</feature>
<dbReference type="AlphaFoldDB" id="A0A941ILE2"/>
<dbReference type="PANTHER" id="PTHR43289">
    <property type="entry name" value="MITOGEN-ACTIVATED PROTEIN KINASE KINASE KINASE 20-RELATED"/>
    <property type="match status" value="1"/>
</dbReference>
<feature type="region of interest" description="Disordered" evidence="7">
    <location>
        <begin position="333"/>
        <end position="370"/>
    </location>
</feature>
<accession>A0A941ILE2</accession>
<keyword evidence="8" id="KW-0812">Transmembrane</keyword>
<keyword evidence="6" id="KW-0067">ATP-binding</keyword>
<dbReference type="RefSeq" id="WP_212521050.1">
    <property type="nucleotide sequence ID" value="NZ_JAGSOH010000106.1"/>
</dbReference>
<evidence type="ECO:0000256" key="7">
    <source>
        <dbReference type="SAM" id="MobiDB-lite"/>
    </source>
</evidence>
<dbReference type="Gene3D" id="1.10.510.10">
    <property type="entry name" value="Transferase(Phosphotransferase) domain 1"/>
    <property type="match status" value="1"/>
</dbReference>
<feature type="compositionally biased region" description="Polar residues" evidence="7">
    <location>
        <begin position="289"/>
        <end position="300"/>
    </location>
</feature>
<gene>
    <name evidence="10" type="ORF">KDK95_26670</name>
</gene>
<keyword evidence="3" id="KW-0808">Transferase</keyword>
<evidence type="ECO:0000256" key="1">
    <source>
        <dbReference type="ARBA" id="ARBA00012513"/>
    </source>
</evidence>
<feature type="transmembrane region" description="Helical" evidence="8">
    <location>
        <begin position="446"/>
        <end position="470"/>
    </location>
</feature>
<dbReference type="GO" id="GO:0005524">
    <property type="term" value="F:ATP binding"/>
    <property type="evidence" value="ECO:0007669"/>
    <property type="project" value="UniProtKB-KW"/>
</dbReference>
<feature type="transmembrane region" description="Helical" evidence="8">
    <location>
        <begin position="383"/>
        <end position="403"/>
    </location>
</feature>
<comment type="caution">
    <text evidence="10">The sequence shown here is derived from an EMBL/GenBank/DDBJ whole genome shotgun (WGS) entry which is preliminary data.</text>
</comment>
<evidence type="ECO:0000259" key="9">
    <source>
        <dbReference type="PROSITE" id="PS50011"/>
    </source>
</evidence>
<name>A0A941ILE2_9ACTN</name>
<keyword evidence="8" id="KW-1133">Transmembrane helix</keyword>